<keyword evidence="11" id="KW-0969">Cilium</keyword>
<comment type="subcellular location">
    <subcellularLocation>
        <location evidence="10">Cell inner membrane</location>
    </subcellularLocation>
    <subcellularLocation>
        <location evidence="2">Cell membrane</location>
        <topology evidence="2">Single-pass membrane protein</topology>
    </subcellularLocation>
</comment>
<dbReference type="PANTHER" id="PTHR35091">
    <property type="entry name" value="FLAGELLAR PROTEIN FLIL"/>
    <property type="match status" value="1"/>
</dbReference>
<accession>A0ABP7PQ53</accession>
<keyword evidence="4" id="KW-1003">Cell membrane</keyword>
<keyword evidence="9 10" id="KW-0472">Membrane</keyword>
<evidence type="ECO:0000313" key="11">
    <source>
        <dbReference type="EMBL" id="GAA3969017.1"/>
    </source>
</evidence>
<comment type="caution">
    <text evidence="11">The sequence shown here is derived from an EMBL/GenBank/DDBJ whole genome shotgun (WGS) entry which is preliminary data.</text>
</comment>
<keyword evidence="12" id="KW-1185">Reference proteome</keyword>
<protein>
    <recommendedName>
        <fullName evidence="10">Flagellar protein FliL</fullName>
    </recommendedName>
</protein>
<evidence type="ECO:0000256" key="9">
    <source>
        <dbReference type="ARBA" id="ARBA00023136"/>
    </source>
</evidence>
<keyword evidence="11" id="KW-0966">Cell projection</keyword>
<evidence type="ECO:0000256" key="4">
    <source>
        <dbReference type="ARBA" id="ARBA00022475"/>
    </source>
</evidence>
<evidence type="ECO:0000256" key="10">
    <source>
        <dbReference type="RuleBase" id="RU364125"/>
    </source>
</evidence>
<keyword evidence="5 10" id="KW-0145">Chemotaxis</keyword>
<keyword evidence="6 10" id="KW-0812">Transmembrane</keyword>
<sequence>MAEAAAAESEPQKSKKKLFVIIGIVVVALLIGGGAAFFLLGGDEASPEEAAETVKSPALYQTINDPIITTYNYKDRDRFMQVTFSVMARNQVVLDAVVLHMPTIRNRLISELGKMDFEQMQTDSGRLAILDTSKTVINTVLTNEGVEGEVEQVLFQNLVLQ</sequence>
<dbReference type="Proteomes" id="UP001501337">
    <property type="component" value="Unassembled WGS sequence"/>
</dbReference>
<keyword evidence="8 10" id="KW-1133">Transmembrane helix</keyword>
<organism evidence="11 12">
    <name type="scientific">Allohahella marinimesophila</name>
    <dbReference type="NCBI Taxonomy" id="1054972"/>
    <lineage>
        <taxon>Bacteria</taxon>
        <taxon>Pseudomonadati</taxon>
        <taxon>Pseudomonadota</taxon>
        <taxon>Gammaproteobacteria</taxon>
        <taxon>Oceanospirillales</taxon>
        <taxon>Hahellaceae</taxon>
        <taxon>Allohahella</taxon>
    </lineage>
</organism>
<gene>
    <name evidence="11" type="primary">fliL</name>
    <name evidence="11" type="ORF">GCM10022278_28480</name>
</gene>
<name>A0ABP7PQ53_9GAMM</name>
<evidence type="ECO:0000256" key="1">
    <source>
        <dbReference type="ARBA" id="ARBA00002254"/>
    </source>
</evidence>
<comment type="function">
    <text evidence="1 10">Controls the rotational direction of flagella during chemotaxis.</text>
</comment>
<dbReference type="InterPro" id="IPR005503">
    <property type="entry name" value="FliL"/>
</dbReference>
<evidence type="ECO:0000256" key="2">
    <source>
        <dbReference type="ARBA" id="ARBA00004162"/>
    </source>
</evidence>
<reference evidence="12" key="1">
    <citation type="journal article" date="2019" name="Int. J. Syst. Evol. Microbiol.">
        <title>The Global Catalogue of Microorganisms (GCM) 10K type strain sequencing project: providing services to taxonomists for standard genome sequencing and annotation.</title>
        <authorList>
            <consortium name="The Broad Institute Genomics Platform"/>
            <consortium name="The Broad Institute Genome Sequencing Center for Infectious Disease"/>
            <person name="Wu L."/>
            <person name="Ma J."/>
        </authorList>
    </citation>
    <scope>NUCLEOTIDE SEQUENCE [LARGE SCALE GENOMIC DNA]</scope>
    <source>
        <strain evidence="12">JCM 17555</strain>
    </source>
</reference>
<keyword evidence="7 10" id="KW-0283">Flagellar rotation</keyword>
<feature type="transmembrane region" description="Helical" evidence="10">
    <location>
        <begin position="18"/>
        <end position="40"/>
    </location>
</feature>
<evidence type="ECO:0000256" key="7">
    <source>
        <dbReference type="ARBA" id="ARBA00022779"/>
    </source>
</evidence>
<keyword evidence="11" id="KW-0282">Flagellum</keyword>
<dbReference type="RefSeq" id="WP_344807516.1">
    <property type="nucleotide sequence ID" value="NZ_BAABBO010000012.1"/>
</dbReference>
<evidence type="ECO:0000256" key="6">
    <source>
        <dbReference type="ARBA" id="ARBA00022692"/>
    </source>
</evidence>
<keyword evidence="10" id="KW-0997">Cell inner membrane</keyword>
<evidence type="ECO:0000256" key="5">
    <source>
        <dbReference type="ARBA" id="ARBA00022500"/>
    </source>
</evidence>
<proteinExistence type="inferred from homology"/>
<dbReference type="PANTHER" id="PTHR35091:SF2">
    <property type="entry name" value="FLAGELLAR PROTEIN FLIL"/>
    <property type="match status" value="1"/>
</dbReference>
<comment type="similarity">
    <text evidence="3 10">Belongs to the FliL family.</text>
</comment>
<dbReference type="EMBL" id="BAABBO010000012">
    <property type="protein sequence ID" value="GAA3969017.1"/>
    <property type="molecule type" value="Genomic_DNA"/>
</dbReference>
<dbReference type="Pfam" id="PF03748">
    <property type="entry name" value="FliL"/>
    <property type="match status" value="1"/>
</dbReference>
<evidence type="ECO:0000256" key="8">
    <source>
        <dbReference type="ARBA" id="ARBA00022989"/>
    </source>
</evidence>
<evidence type="ECO:0000313" key="12">
    <source>
        <dbReference type="Proteomes" id="UP001501337"/>
    </source>
</evidence>
<evidence type="ECO:0000256" key="3">
    <source>
        <dbReference type="ARBA" id="ARBA00008281"/>
    </source>
</evidence>